<comment type="caution">
    <text evidence="2">The sequence shown here is derived from an EMBL/GenBank/DDBJ whole genome shotgun (WGS) entry which is preliminary data.</text>
</comment>
<name>J5QYC1_TRIAS</name>
<accession>J5QYC1</accession>
<dbReference type="EMBL" id="ALBS01000158">
    <property type="protein sequence ID" value="EJT49748.1"/>
    <property type="molecule type" value="Genomic_DNA"/>
</dbReference>
<reference evidence="2 3" key="1">
    <citation type="journal article" date="2012" name="Eukaryot. Cell">
        <title>Draft genome sequence of CBS 2479, the standard type strain of Trichosporon asahii.</title>
        <authorList>
            <person name="Yang R.Y."/>
            <person name="Li H.T."/>
            <person name="Zhu H."/>
            <person name="Zhou G.P."/>
            <person name="Wang M."/>
            <person name="Wang L."/>
        </authorList>
    </citation>
    <scope>NUCLEOTIDE SEQUENCE [LARGE SCALE GENOMIC DNA]</scope>
    <source>
        <strain evidence="3">ATCC 90039 / CBS 2479 / JCM 2466 / KCTC 7840 / NCYC 2677 / UAMH 7654</strain>
    </source>
</reference>
<sequence>MRGHEQGRIDSPVLIPLLDRGELRSTPLDLWTWMLHINLRPSSIMAEQSLPSQLSSKAPIDSGRYEASSLLDHRYFPHIIDLIFASMPYPGLVNCASVCKAWREKAEPYLLSHVAIFENEDNDVVIRSRDMGWPDKSSLVIADSFMYIGVLRRVRRASIVDSFYMNFESWQALGPTLCWPTTFHRLLNPDNAAGNRQRLHRTEDISGQLGWRDVAHFIDFSGETFVFASNCAFYPTTLTLSIDCYSNPTLPEKWIFTYPEAGLYDLVSDSEVVENYTLIFKNCLNHKCPEGWFASSYTPVAAPNADRQRQSCQNSKLGAVCELLRLISTRVHINTISVVGLEEFLSYENFVPFLHEVCWDIGWETGGGIGVTVENGVPCLGEYLKFYSHHDYESMVGEERYRLLTIRSLIPRPLLYDPTWRKRCAAHSPSSTLSLLITITRYTMARERAGDKPAQDTKLIDERKPLVTIDYRCFPHIIDLILSSLSYVGLIVCSAVCKDWRSQLRRRLFKHVAVFDSILDDETTVVRSRSLDCPKTSAVLAINDASNVDDFRNVFRSTTVDYYRSYEAYNTWKIFGPTSCWPQFFCRLLIPDTSRGPNNFTAVFRTTSELCLSSPSVSILSIACYTNPTAVEDLISFSALSEGFNLLNDLSEVRTCTLVLKDCLTQKPSYIRNTVDRSPVVFPWELGYHRYDPRAPPPGAVSELPILMLEHTPVQRMTIVGLEAFVPVQHLASYLRDICYQMMAATGTAIAHGDGVPHIKGLLEFYTHAQYRDMVGKERYRLKTVG</sequence>
<dbReference type="SUPFAM" id="SSF81383">
    <property type="entry name" value="F-box domain"/>
    <property type="match status" value="1"/>
</dbReference>
<gene>
    <name evidence="2" type="ORF">A1Q1_01104</name>
</gene>
<evidence type="ECO:0000259" key="1">
    <source>
        <dbReference type="Pfam" id="PF00646"/>
    </source>
</evidence>
<dbReference type="GeneID" id="25984618"/>
<dbReference type="AlphaFoldDB" id="J5QYC1"/>
<dbReference type="Pfam" id="PF00646">
    <property type="entry name" value="F-box"/>
    <property type="match status" value="2"/>
</dbReference>
<dbReference type="RefSeq" id="XP_014180860.1">
    <property type="nucleotide sequence ID" value="XM_014325385.1"/>
</dbReference>
<feature type="domain" description="F-box" evidence="1">
    <location>
        <begin position="78"/>
        <end position="104"/>
    </location>
</feature>
<organism evidence="2 3">
    <name type="scientific">Trichosporon asahii var. asahii (strain ATCC 90039 / CBS 2479 / JCM 2466 / KCTC 7840 / NBRC 103889/ NCYC 2677 / UAMH 7654)</name>
    <name type="common">Yeast</name>
    <dbReference type="NCBI Taxonomy" id="1186058"/>
    <lineage>
        <taxon>Eukaryota</taxon>
        <taxon>Fungi</taxon>
        <taxon>Dikarya</taxon>
        <taxon>Basidiomycota</taxon>
        <taxon>Agaricomycotina</taxon>
        <taxon>Tremellomycetes</taxon>
        <taxon>Trichosporonales</taxon>
        <taxon>Trichosporonaceae</taxon>
        <taxon>Trichosporon</taxon>
    </lineage>
</organism>
<feature type="domain" description="F-box" evidence="1">
    <location>
        <begin position="476"/>
        <end position="510"/>
    </location>
</feature>
<dbReference type="KEGG" id="tasa:A1Q1_01104"/>
<dbReference type="InterPro" id="IPR001810">
    <property type="entry name" value="F-box_dom"/>
</dbReference>
<dbReference type="VEuPathDB" id="FungiDB:A1Q1_01104"/>
<evidence type="ECO:0000313" key="3">
    <source>
        <dbReference type="Proteomes" id="UP000002748"/>
    </source>
</evidence>
<proteinExistence type="predicted"/>
<dbReference type="Proteomes" id="UP000002748">
    <property type="component" value="Unassembled WGS sequence"/>
</dbReference>
<evidence type="ECO:0000313" key="2">
    <source>
        <dbReference type="EMBL" id="EJT49748.1"/>
    </source>
</evidence>
<dbReference type="HOGENOM" id="CLU_356856_0_0_1"/>
<protein>
    <recommendedName>
        <fullName evidence="1">F-box domain-containing protein</fullName>
    </recommendedName>
</protein>
<dbReference type="InterPro" id="IPR036047">
    <property type="entry name" value="F-box-like_dom_sf"/>
</dbReference>